<feature type="transmembrane region" description="Helical" evidence="1">
    <location>
        <begin position="54"/>
        <end position="72"/>
    </location>
</feature>
<dbReference type="EMBL" id="VSSQ01030411">
    <property type="protein sequence ID" value="MPM80936.1"/>
    <property type="molecule type" value="Genomic_DNA"/>
</dbReference>
<dbReference type="AlphaFoldDB" id="A0A645CUX1"/>
<gene>
    <name evidence="2" type="ORF">SDC9_127987</name>
</gene>
<name>A0A645CUX1_9ZZZZ</name>
<accession>A0A645CUX1</accession>
<keyword evidence="1" id="KW-1133">Transmembrane helix</keyword>
<reference evidence="2" key="1">
    <citation type="submission" date="2019-08" db="EMBL/GenBank/DDBJ databases">
        <authorList>
            <person name="Kucharzyk K."/>
            <person name="Murdoch R.W."/>
            <person name="Higgins S."/>
            <person name="Loffler F."/>
        </authorList>
    </citation>
    <scope>NUCLEOTIDE SEQUENCE</scope>
</reference>
<organism evidence="2">
    <name type="scientific">bioreactor metagenome</name>
    <dbReference type="NCBI Taxonomy" id="1076179"/>
    <lineage>
        <taxon>unclassified sequences</taxon>
        <taxon>metagenomes</taxon>
        <taxon>ecological metagenomes</taxon>
    </lineage>
</organism>
<comment type="caution">
    <text evidence="2">The sequence shown here is derived from an EMBL/GenBank/DDBJ whole genome shotgun (WGS) entry which is preliminary data.</text>
</comment>
<protein>
    <submittedName>
        <fullName evidence="2">Uncharacterized protein</fullName>
    </submittedName>
</protein>
<keyword evidence="1" id="KW-0472">Membrane</keyword>
<feature type="transmembrane region" description="Helical" evidence="1">
    <location>
        <begin position="84"/>
        <end position="106"/>
    </location>
</feature>
<evidence type="ECO:0000256" key="1">
    <source>
        <dbReference type="SAM" id="Phobius"/>
    </source>
</evidence>
<keyword evidence="1" id="KW-0812">Transmembrane</keyword>
<proteinExistence type="predicted"/>
<sequence length="179" mass="19020">MLLAKTGLVAWAAVGASALINDFISKFVLCLIFGVIAAEIGFLERKPLNKSGSFGYLMLSLMAYVFVALAKATPAMLTQMAGDLVIIIIIGVIGMGIASMIVGKLLGYSKAMAFALTLTALYGFPPNYILTEEAARALADNPEEFNFLMDHMLPKMLVGGFTTVTVASVIIAGIFVKML</sequence>
<feature type="transmembrane region" description="Helical" evidence="1">
    <location>
        <begin position="156"/>
        <end position="176"/>
    </location>
</feature>
<evidence type="ECO:0000313" key="2">
    <source>
        <dbReference type="EMBL" id="MPM80936.1"/>
    </source>
</evidence>
<feature type="transmembrane region" description="Helical" evidence="1">
    <location>
        <begin position="23"/>
        <end position="42"/>
    </location>
</feature>